<evidence type="ECO:0000256" key="3">
    <source>
        <dbReference type="ARBA" id="ARBA00022630"/>
    </source>
</evidence>
<accession>Q1LFY3</accession>
<reference evidence="8" key="1">
    <citation type="journal article" date="2010" name="PLoS ONE">
        <title>The complete genome sequence of Cupriavidus metallidurans strain CH34, a master survivalist in harsh and anthropogenic environments.</title>
        <authorList>
            <person name="Janssen P.J."/>
            <person name="Van Houdt R."/>
            <person name="Moors H."/>
            <person name="Monsieurs P."/>
            <person name="Morin N."/>
            <person name="Michaux A."/>
            <person name="Benotmane M.A."/>
            <person name="Leys N."/>
            <person name="Vallaeys T."/>
            <person name="Lapidus A."/>
            <person name="Monchy S."/>
            <person name="Medigue C."/>
            <person name="Taghavi S."/>
            <person name="McCorkle S."/>
            <person name="Dunn J."/>
            <person name="van der Lelie D."/>
            <person name="Mergeay M."/>
        </authorList>
    </citation>
    <scope>NUCLEOTIDE SEQUENCE [LARGE SCALE GENOMIC DNA]</scope>
    <source>
        <strain evidence="8">ATCC 43123 / DSM 2839 / NBRC 102507 / CH34</strain>
    </source>
</reference>
<evidence type="ECO:0000256" key="2">
    <source>
        <dbReference type="ARBA" id="ARBA00009347"/>
    </source>
</evidence>
<dbReference type="InterPro" id="IPR009100">
    <property type="entry name" value="AcylCoA_DH/oxidase_NM_dom_sf"/>
</dbReference>
<feature type="domain" description="Acyl-CoA dehydrogenase/oxidase C-terminal" evidence="6">
    <location>
        <begin position="180"/>
        <end position="302"/>
    </location>
</feature>
<dbReference type="eggNOG" id="COG1960">
    <property type="taxonomic scope" value="Bacteria"/>
</dbReference>
<dbReference type="Proteomes" id="UP000002429">
    <property type="component" value="Plasmid megaplasmid"/>
</dbReference>
<keyword evidence="3" id="KW-0285">Flavoprotein</keyword>
<keyword evidence="4" id="KW-0274">FAD</keyword>
<dbReference type="KEGG" id="rme:Rmet_4075"/>
<comment type="cofactor">
    <cofactor evidence="1">
        <name>FAD</name>
        <dbReference type="ChEBI" id="CHEBI:57692"/>
    </cofactor>
</comment>
<dbReference type="Gene3D" id="1.20.140.10">
    <property type="entry name" value="Butyryl-CoA Dehydrogenase, subunit A, domain 3"/>
    <property type="match status" value="1"/>
</dbReference>
<dbReference type="EMBL" id="CP000353">
    <property type="protein sequence ID" value="ABF10943.1"/>
    <property type="molecule type" value="Genomic_DNA"/>
</dbReference>
<dbReference type="HOGENOM" id="CLU_018204_5_0_4"/>
<evidence type="ECO:0000313" key="7">
    <source>
        <dbReference type="EMBL" id="ABF10943.1"/>
    </source>
</evidence>
<dbReference type="Gene3D" id="1.10.540.10">
    <property type="entry name" value="Acyl-CoA dehydrogenase/oxidase, N-terminal domain"/>
    <property type="match status" value="1"/>
</dbReference>
<sequence>MYNEYSEALEVLLRDHCTPAVVRQIESGGSGADLWRLLDESGFADSLLPEAGLSLADVAPMLFVMGRHVLPVPLAQTMFARAVLRMAGVEVPEGREGPEGSIALADLDGAQRTHVPCGATATWFLVQDGAQAALVHRDAVALSPTGVRDDLTLSLGEIGMQRFPQRFPLPAGLLRSVGACLHAVQMAGAMSSVFDLTLQYANDRVQFGRNIGKFQAIQHQISVMAEQVAAVRMAAQIACAADGWQPDRLRAAIGKFNASDAVTAVTSIAHAVHGAIGVTAEYDLQLYTRRLHAWRLADGSERYWARELGEATCEADGLTVDLIREWSGEAA</sequence>
<evidence type="ECO:0000313" key="8">
    <source>
        <dbReference type="Proteomes" id="UP000002429"/>
    </source>
</evidence>
<name>Q1LFY3_CUPMC</name>
<dbReference type="Pfam" id="PF00441">
    <property type="entry name" value="Acyl-CoA_dh_1"/>
    <property type="match status" value="1"/>
</dbReference>
<dbReference type="PANTHER" id="PTHR43884">
    <property type="entry name" value="ACYL-COA DEHYDROGENASE"/>
    <property type="match status" value="1"/>
</dbReference>
<keyword evidence="5" id="KW-0560">Oxidoreductase</keyword>
<dbReference type="AlphaFoldDB" id="Q1LFY3"/>
<dbReference type="SUPFAM" id="SSF47203">
    <property type="entry name" value="Acyl-CoA dehydrogenase C-terminal domain-like"/>
    <property type="match status" value="1"/>
</dbReference>
<keyword evidence="8" id="KW-1185">Reference proteome</keyword>
<geneLocation type="plasmid" evidence="7 8">
    <name>megaplasmid</name>
</geneLocation>
<dbReference type="RefSeq" id="WP_011518568.1">
    <property type="nucleotide sequence ID" value="NC_007974.2"/>
</dbReference>
<dbReference type="GO" id="GO:0050660">
    <property type="term" value="F:flavin adenine dinucleotide binding"/>
    <property type="evidence" value="ECO:0007669"/>
    <property type="project" value="InterPro"/>
</dbReference>
<dbReference type="PANTHER" id="PTHR43884:SF20">
    <property type="entry name" value="ACYL-COA DEHYDROGENASE FADE28"/>
    <property type="match status" value="1"/>
</dbReference>
<protein>
    <submittedName>
        <fullName evidence="7">Acyl-CoA dehydrogenase-like protein</fullName>
    </submittedName>
</protein>
<proteinExistence type="inferred from homology"/>
<gene>
    <name evidence="7" type="ordered locus">Rmet_4075</name>
</gene>
<dbReference type="InterPro" id="IPR037069">
    <property type="entry name" value="AcylCoA_DH/ox_N_sf"/>
</dbReference>
<evidence type="ECO:0000259" key="6">
    <source>
        <dbReference type="Pfam" id="PF00441"/>
    </source>
</evidence>
<evidence type="ECO:0000256" key="4">
    <source>
        <dbReference type="ARBA" id="ARBA00022827"/>
    </source>
</evidence>
<evidence type="ECO:0000256" key="5">
    <source>
        <dbReference type="ARBA" id="ARBA00023002"/>
    </source>
</evidence>
<organism evidence="7 8">
    <name type="scientific">Cupriavidus metallidurans (strain ATCC 43123 / DSM 2839 / NBRC 102507 / CH34)</name>
    <name type="common">Ralstonia metallidurans</name>
    <dbReference type="NCBI Taxonomy" id="266264"/>
    <lineage>
        <taxon>Bacteria</taxon>
        <taxon>Pseudomonadati</taxon>
        <taxon>Pseudomonadota</taxon>
        <taxon>Betaproteobacteria</taxon>
        <taxon>Burkholderiales</taxon>
        <taxon>Burkholderiaceae</taxon>
        <taxon>Cupriavidus</taxon>
    </lineage>
</organism>
<dbReference type="InterPro" id="IPR009075">
    <property type="entry name" value="AcylCo_DH/oxidase_C"/>
</dbReference>
<evidence type="ECO:0000256" key="1">
    <source>
        <dbReference type="ARBA" id="ARBA00001974"/>
    </source>
</evidence>
<dbReference type="GO" id="GO:0003995">
    <property type="term" value="F:acyl-CoA dehydrogenase activity"/>
    <property type="evidence" value="ECO:0007669"/>
    <property type="project" value="TreeGrafter"/>
</dbReference>
<comment type="similarity">
    <text evidence="2">Belongs to the acyl-CoA dehydrogenase family.</text>
</comment>
<keyword evidence="7" id="KW-0614">Plasmid</keyword>
<dbReference type="InterPro" id="IPR036250">
    <property type="entry name" value="AcylCo_DH-like_C"/>
</dbReference>
<dbReference type="SUPFAM" id="SSF56645">
    <property type="entry name" value="Acyl-CoA dehydrogenase NM domain-like"/>
    <property type="match status" value="1"/>
</dbReference>